<comment type="similarity">
    <text evidence="1 9">Belongs to the peptidase M3 family.</text>
</comment>
<dbReference type="KEGG" id="sind:105170775"/>
<dbReference type="Gene3D" id="1.10.1370.10">
    <property type="entry name" value="Neurolysin, domain 3"/>
    <property type="match status" value="1"/>
</dbReference>
<keyword evidence="5 9" id="KW-0862">Zinc</keyword>
<dbReference type="Proteomes" id="UP000504604">
    <property type="component" value="Linkage group LG9"/>
</dbReference>
<dbReference type="SUPFAM" id="SSF55486">
    <property type="entry name" value="Metalloproteases ('zincins'), catalytic domain"/>
    <property type="match status" value="1"/>
</dbReference>
<comment type="catalytic activity">
    <reaction evidence="7">
        <text>Hydrolysis of oligopeptides, with broad specificity. Gly or Ala commonly occur as P1 or P1' residues, but more distant residues are also important, as is shown by the fact that Z-Gly-Pro-Gly-|-Gly-Pro-Ala is cleaved, but not Z-(Gly)(5).</text>
        <dbReference type="EC" id="3.4.24.70"/>
    </reaction>
</comment>
<dbReference type="InterPro" id="IPR034005">
    <property type="entry name" value="M3A_DCP"/>
</dbReference>
<dbReference type="Gene3D" id="3.40.390.10">
    <property type="entry name" value="Collagenase (Catalytic Domain)"/>
    <property type="match status" value="1"/>
</dbReference>
<name>A0A6I9U0P8_SESIN</name>
<evidence type="ECO:0000256" key="4">
    <source>
        <dbReference type="ARBA" id="ARBA00022801"/>
    </source>
</evidence>
<feature type="domain" description="Oligopeptidase A N-terminal" evidence="12">
    <location>
        <begin position="42"/>
        <end position="163"/>
    </location>
</feature>
<dbReference type="GO" id="GO:0009507">
    <property type="term" value="C:chloroplast"/>
    <property type="evidence" value="ECO:0007669"/>
    <property type="project" value="TreeGrafter"/>
</dbReference>
<evidence type="ECO:0000313" key="15">
    <source>
        <dbReference type="RefSeq" id="XP_011089986.1"/>
    </source>
</evidence>
<dbReference type="InterPro" id="IPR024079">
    <property type="entry name" value="MetalloPept_cat_dom_sf"/>
</dbReference>
<evidence type="ECO:0000256" key="3">
    <source>
        <dbReference type="ARBA" id="ARBA00022723"/>
    </source>
</evidence>
<dbReference type="Gene3D" id="1.10.1370.40">
    <property type="match status" value="1"/>
</dbReference>
<keyword evidence="3 9" id="KW-0479">Metal-binding</keyword>
<dbReference type="GO" id="GO:0046872">
    <property type="term" value="F:metal ion binding"/>
    <property type="evidence" value="ECO:0007669"/>
    <property type="project" value="UniProtKB-UniRule"/>
</dbReference>
<organism evidence="14">
    <name type="scientific">Sesamum indicum</name>
    <name type="common">Oriental sesame</name>
    <name type="synonym">Sesamum orientale</name>
    <dbReference type="NCBI Taxonomy" id="4182"/>
    <lineage>
        <taxon>Eukaryota</taxon>
        <taxon>Viridiplantae</taxon>
        <taxon>Streptophyta</taxon>
        <taxon>Embryophyta</taxon>
        <taxon>Tracheophyta</taxon>
        <taxon>Spermatophyta</taxon>
        <taxon>Magnoliopsida</taxon>
        <taxon>eudicotyledons</taxon>
        <taxon>Gunneridae</taxon>
        <taxon>Pentapetalae</taxon>
        <taxon>asterids</taxon>
        <taxon>lamiids</taxon>
        <taxon>Lamiales</taxon>
        <taxon>Pedaliaceae</taxon>
        <taxon>Sesamum</taxon>
    </lineage>
</organism>
<evidence type="ECO:0000259" key="11">
    <source>
        <dbReference type="Pfam" id="PF01432"/>
    </source>
</evidence>
<dbReference type="CDD" id="cd06456">
    <property type="entry name" value="M3A_DCP"/>
    <property type="match status" value="1"/>
</dbReference>
<dbReference type="FunFam" id="3.40.390.10:FF:000009">
    <property type="entry name" value="Oligopeptidase A"/>
    <property type="match status" value="1"/>
</dbReference>
<dbReference type="GO" id="GO:0006508">
    <property type="term" value="P:proteolysis"/>
    <property type="evidence" value="ECO:0007669"/>
    <property type="project" value="UniProtKB-KW"/>
</dbReference>
<evidence type="ECO:0000256" key="7">
    <source>
        <dbReference type="ARBA" id="ARBA00024603"/>
    </source>
</evidence>
<protein>
    <recommendedName>
        <fullName evidence="8">oligopeptidase A</fullName>
        <ecNumber evidence="8">3.4.24.70</ecNumber>
    </recommendedName>
</protein>
<evidence type="ECO:0000256" key="2">
    <source>
        <dbReference type="ARBA" id="ARBA00022670"/>
    </source>
</evidence>
<dbReference type="OrthoDB" id="534666at2759"/>
<dbReference type="GO" id="GO:0006518">
    <property type="term" value="P:peptide metabolic process"/>
    <property type="evidence" value="ECO:0007669"/>
    <property type="project" value="TreeGrafter"/>
</dbReference>
<evidence type="ECO:0000313" key="13">
    <source>
        <dbReference type="Proteomes" id="UP000504604"/>
    </source>
</evidence>
<evidence type="ECO:0000259" key="12">
    <source>
        <dbReference type="Pfam" id="PF19310"/>
    </source>
</evidence>
<dbReference type="GO" id="GO:0004222">
    <property type="term" value="F:metalloendopeptidase activity"/>
    <property type="evidence" value="ECO:0007669"/>
    <property type="project" value="UniProtKB-EC"/>
</dbReference>
<dbReference type="InterPro" id="IPR024077">
    <property type="entry name" value="Neurolysin/TOP_dom2"/>
</dbReference>
<dbReference type="Pfam" id="PF01432">
    <property type="entry name" value="Peptidase_M3"/>
    <property type="match status" value="1"/>
</dbReference>
<evidence type="ECO:0000256" key="5">
    <source>
        <dbReference type="ARBA" id="ARBA00022833"/>
    </source>
</evidence>
<accession>A0A6I9U0P8</accession>
<dbReference type="GeneID" id="105170775"/>
<dbReference type="GO" id="GO:0005829">
    <property type="term" value="C:cytosol"/>
    <property type="evidence" value="ECO:0007669"/>
    <property type="project" value="UniProtKB-ARBA"/>
</dbReference>
<dbReference type="PANTHER" id="PTHR11804:SF83">
    <property type="entry name" value="LD37516P"/>
    <property type="match status" value="1"/>
</dbReference>
<dbReference type="Pfam" id="PF19310">
    <property type="entry name" value="TOP_N"/>
    <property type="match status" value="1"/>
</dbReference>
<reference evidence="14 15" key="1">
    <citation type="submission" date="2022-04" db="UniProtKB">
        <authorList>
            <consortium name="RefSeq"/>
        </authorList>
    </citation>
    <scope>IDENTIFICATION</scope>
</reference>
<comment type="cofactor">
    <cofactor evidence="9">
        <name>Zn(2+)</name>
        <dbReference type="ChEBI" id="CHEBI:29105"/>
    </cofactor>
    <text evidence="9">Binds 1 zinc ion.</text>
</comment>
<feature type="coiled-coil region" evidence="10">
    <location>
        <begin position="159"/>
        <end position="190"/>
    </location>
</feature>
<dbReference type="InterPro" id="IPR001567">
    <property type="entry name" value="Pept_M3A_M3B_dom"/>
</dbReference>
<evidence type="ECO:0000256" key="9">
    <source>
        <dbReference type="RuleBase" id="RU003435"/>
    </source>
</evidence>
<dbReference type="EC" id="3.4.24.70" evidence="8"/>
<proteinExistence type="inferred from homology"/>
<dbReference type="PANTHER" id="PTHR11804">
    <property type="entry name" value="PROTEASE M3 THIMET OLIGOPEPTIDASE-RELATED"/>
    <property type="match status" value="1"/>
</dbReference>
<evidence type="ECO:0000256" key="6">
    <source>
        <dbReference type="ARBA" id="ARBA00023049"/>
    </source>
</evidence>
<feature type="domain" description="Peptidase M3A/M3B catalytic" evidence="11">
    <location>
        <begin position="243"/>
        <end position="703"/>
    </location>
</feature>
<keyword evidence="4 9" id="KW-0378">Hydrolase</keyword>
<dbReference type="AlphaFoldDB" id="A0A6I9U0P8"/>
<evidence type="ECO:0000256" key="8">
    <source>
        <dbReference type="ARBA" id="ARBA00026100"/>
    </source>
</evidence>
<evidence type="ECO:0000256" key="1">
    <source>
        <dbReference type="ARBA" id="ARBA00006040"/>
    </source>
</evidence>
<dbReference type="RefSeq" id="XP_011089986.1">
    <property type="nucleotide sequence ID" value="XM_011091684.2"/>
</dbReference>
<sequence>MNLSYCSKDLSFMASAQNPLLQDFIFPPYDVIEANHVCPALQSLLIKLENDLVELEKTVEPTWPKLVVPLEKIIDRLSVVWGIVNHLSSVKDSPEFRAAIEEIQPRKVEFQLKLRQSKPIYDAFKALRESSDWENLSDACKRVVEIKLKEAVLYGVSLEDTKRERFNEIEQDLEKLAQKFEQNILDATKKFEKVITDKKEIEGLPLTTLAIASETALLKGYEKATTEYGPWVITLDGPIYRSVLQHARNRSLREEVYRAYVSRASHGPLNNTPIIERILELRLEKAKLLGHSNYAEVSMETKMATTDRAKDLIDKLHNASWGPAIQDMEDLRDFARGQGAEEANDLNHWDINFWSERLRESKYDLNEEDLRPYFSLPKVMDGLFNLTKKLFGIDIEPADGAAPVWNADVSFYKVKDSSSTPFAYFYFDPYSRPSEKRGGAWMDVVVGRSCVISSDNISPRLPIAHIVCNQTPPTRDKPSLMTIREVEAVFHEFGHALQHMLTKQDEGLVSGNQGIEWDAVEIASQFMENWCYQRDTMLSFAKHYETGEVLPEDICLRILSARTFRAGSQLLRQLRYADVDLELHTSYVPGGRESIFIIDQKTGKKTHPIPLLPEDRFLCSFSHIFADKYAAGYYSYQWAEVLSADAFSAFEEAGLDNDQSLREMGYKFQETILALGGGKSPNEVYLEFRGREPTPDAFLRYNGLLPTIAA</sequence>
<evidence type="ECO:0000313" key="14">
    <source>
        <dbReference type="RefSeq" id="XP_011089985.1"/>
    </source>
</evidence>
<dbReference type="RefSeq" id="XP_011089985.1">
    <property type="nucleotide sequence ID" value="XM_011091683.2"/>
</dbReference>
<gene>
    <name evidence="14 15" type="primary">LOC105170775</name>
</gene>
<dbReference type="FunFam" id="1.10.1370.40:FF:000009">
    <property type="entry name" value="Zincin-like metalloproteases family protein"/>
    <property type="match status" value="1"/>
</dbReference>
<keyword evidence="10" id="KW-0175">Coiled coil</keyword>
<keyword evidence="13" id="KW-1185">Reference proteome</keyword>
<dbReference type="InterPro" id="IPR045090">
    <property type="entry name" value="Pept_M3A_M3B"/>
</dbReference>
<dbReference type="FunFam" id="1.10.1370.40:FF:000005">
    <property type="entry name" value="Organellar oligopeptidase A, chloroplastic/mitochondrial"/>
    <property type="match status" value="1"/>
</dbReference>
<dbReference type="InterPro" id="IPR045666">
    <property type="entry name" value="OpdA_N"/>
</dbReference>
<keyword evidence="2 9" id="KW-0645">Protease</keyword>
<evidence type="ECO:0000256" key="10">
    <source>
        <dbReference type="SAM" id="Coils"/>
    </source>
</evidence>
<keyword evidence="6 9" id="KW-0482">Metalloprotease</keyword>